<dbReference type="STRING" id="867345.SAMN05421693_10243"/>
<gene>
    <name evidence="1" type="ORF">SAMN05421693_10243</name>
</gene>
<keyword evidence="2" id="KW-1185">Reference proteome</keyword>
<dbReference type="OrthoDB" id="2865096at2"/>
<reference evidence="1 2" key="1">
    <citation type="submission" date="2016-10" db="EMBL/GenBank/DDBJ databases">
        <authorList>
            <person name="de Groot N.N."/>
        </authorList>
    </citation>
    <scope>NUCLEOTIDE SEQUENCE [LARGE SCALE GENOMIC DNA]</scope>
    <source>
        <strain evidence="1 2">B7-7</strain>
    </source>
</reference>
<dbReference type="RefSeq" id="WP_143339632.1">
    <property type="nucleotide sequence ID" value="NZ_FOFO01000002.1"/>
</dbReference>
<evidence type="ECO:0000313" key="1">
    <source>
        <dbReference type="EMBL" id="SEP61413.1"/>
    </source>
</evidence>
<dbReference type="AlphaFoldDB" id="A0A1H8ZAN4"/>
<accession>A0A1H8ZAN4</accession>
<dbReference type="Proteomes" id="UP000199496">
    <property type="component" value="Unassembled WGS sequence"/>
</dbReference>
<dbReference type="EMBL" id="FOFO01000002">
    <property type="protein sequence ID" value="SEP61413.1"/>
    <property type="molecule type" value="Genomic_DNA"/>
</dbReference>
<organism evidence="1 2">
    <name type="scientific">Ectothiorhodospira magna</name>
    <dbReference type="NCBI Taxonomy" id="867345"/>
    <lineage>
        <taxon>Bacteria</taxon>
        <taxon>Pseudomonadati</taxon>
        <taxon>Pseudomonadota</taxon>
        <taxon>Gammaproteobacteria</taxon>
        <taxon>Chromatiales</taxon>
        <taxon>Ectothiorhodospiraceae</taxon>
        <taxon>Ectothiorhodospira</taxon>
    </lineage>
</organism>
<sequence>MNQSIFKRVFDPPLRRLLQHAGYSVRRHPQRPVDLRSVTDNPVAAKYLVNCSPVLLNIPINRCRGFETLNFQLAPNMNHPFVLTACALMKNIKLNYSESPLRIYYELFQPKNASEVLSIPKKNCKNFQKIKPLEAVEPWDRVDSLIRKNIRIEFIKKENKKMQKSIDANHGIQFWGSVSNEKGEVEIARLRALLLSIKKNGYQRHEKPDGDIVGSIIVSGSRWAVRTYNGQHRAAVLAALGYDRIPIRIMLNETIGMVHREDFQQWPHVRDQLYTPEQALSVFDNMLEGNPPDGAKEAANRAAKWYHNKKL</sequence>
<evidence type="ECO:0000313" key="2">
    <source>
        <dbReference type="Proteomes" id="UP000199496"/>
    </source>
</evidence>
<proteinExistence type="predicted"/>
<protein>
    <submittedName>
        <fullName evidence="1">Uncharacterized protein</fullName>
    </submittedName>
</protein>
<name>A0A1H8ZAN4_9GAMM</name>